<dbReference type="PROSITE" id="PS51186">
    <property type="entry name" value="GNAT"/>
    <property type="match status" value="1"/>
</dbReference>
<gene>
    <name evidence="4" type="ORF">FB564_1207</name>
</gene>
<evidence type="ECO:0000256" key="1">
    <source>
        <dbReference type="ARBA" id="ARBA00022679"/>
    </source>
</evidence>
<evidence type="ECO:0000313" key="5">
    <source>
        <dbReference type="Proteomes" id="UP000315983"/>
    </source>
</evidence>
<keyword evidence="1 4" id="KW-0808">Transferase</keyword>
<dbReference type="PANTHER" id="PTHR43877:SF1">
    <property type="entry name" value="ACETYLTRANSFERASE"/>
    <property type="match status" value="1"/>
</dbReference>
<dbReference type="GO" id="GO:0016747">
    <property type="term" value="F:acyltransferase activity, transferring groups other than amino-acyl groups"/>
    <property type="evidence" value="ECO:0007669"/>
    <property type="project" value="InterPro"/>
</dbReference>
<dbReference type="Proteomes" id="UP000315983">
    <property type="component" value="Unassembled WGS sequence"/>
</dbReference>
<evidence type="ECO:0000259" key="3">
    <source>
        <dbReference type="PROSITE" id="PS51186"/>
    </source>
</evidence>
<dbReference type="InterPro" id="IPR016181">
    <property type="entry name" value="Acyl_CoA_acyltransferase"/>
</dbReference>
<dbReference type="Pfam" id="PF00583">
    <property type="entry name" value="Acetyltransf_1"/>
    <property type="match status" value="1"/>
</dbReference>
<reference evidence="4 5" key="1">
    <citation type="submission" date="2019-06" db="EMBL/GenBank/DDBJ databases">
        <title>Sequencing the genomes of 1000 actinobacteria strains.</title>
        <authorList>
            <person name="Klenk H.-P."/>
        </authorList>
    </citation>
    <scope>NUCLEOTIDE SEQUENCE [LARGE SCALE GENOMIC DNA]</scope>
    <source>
        <strain evidence="4 5">DSM 44819</strain>
    </source>
</reference>
<keyword evidence="2" id="KW-0012">Acyltransferase</keyword>
<name>A0A542XJV1_SALAC</name>
<dbReference type="PANTHER" id="PTHR43877">
    <property type="entry name" value="AMINOALKYLPHOSPHONATE N-ACETYLTRANSFERASE-RELATED-RELATED"/>
    <property type="match status" value="1"/>
</dbReference>
<dbReference type="CDD" id="cd04301">
    <property type="entry name" value="NAT_SF"/>
    <property type="match status" value="1"/>
</dbReference>
<dbReference type="Gene3D" id="3.40.630.30">
    <property type="match status" value="1"/>
</dbReference>
<feature type="domain" description="N-acetyltransferase" evidence="3">
    <location>
        <begin position="5"/>
        <end position="165"/>
    </location>
</feature>
<proteinExistence type="predicted"/>
<dbReference type="GeneID" id="93770521"/>
<organism evidence="4 5">
    <name type="scientific">Salinispora arenicola</name>
    <dbReference type="NCBI Taxonomy" id="168697"/>
    <lineage>
        <taxon>Bacteria</taxon>
        <taxon>Bacillati</taxon>
        <taxon>Actinomycetota</taxon>
        <taxon>Actinomycetes</taxon>
        <taxon>Micromonosporales</taxon>
        <taxon>Micromonosporaceae</taxon>
        <taxon>Salinispora</taxon>
    </lineage>
</organism>
<dbReference type="InterPro" id="IPR050832">
    <property type="entry name" value="Bact_Acetyltransf"/>
</dbReference>
<sequence length="165" mass="18575">MSPIVRLRDMRQDEYDAYSEQQLREYVESQTGLVSTEAALRKAHRDRERFLPHGLATERHRLLVAENDSGEMVGTVWLGLDSPGSKDESDGRSAEMAWLYDIRVDTAYRRSGYGAAILSAVEVLARDAGALRLGLNVFGHNTPALALYERSGYEVTTQQMAKRLR</sequence>
<dbReference type="AlphaFoldDB" id="A0A542XJV1"/>
<dbReference type="RefSeq" id="WP_016810430.1">
    <property type="nucleotide sequence ID" value="NZ_BOQM01000009.1"/>
</dbReference>
<dbReference type="EMBL" id="VFOL01000001">
    <property type="protein sequence ID" value="TQL36129.1"/>
    <property type="molecule type" value="Genomic_DNA"/>
</dbReference>
<comment type="caution">
    <text evidence="4">The sequence shown here is derived from an EMBL/GenBank/DDBJ whole genome shotgun (WGS) entry which is preliminary data.</text>
</comment>
<protein>
    <submittedName>
        <fullName evidence="4">Acetyltransferase (GNAT) family protein</fullName>
    </submittedName>
</protein>
<evidence type="ECO:0000256" key="2">
    <source>
        <dbReference type="ARBA" id="ARBA00023315"/>
    </source>
</evidence>
<dbReference type="SUPFAM" id="SSF55729">
    <property type="entry name" value="Acyl-CoA N-acyltransferases (Nat)"/>
    <property type="match status" value="1"/>
</dbReference>
<evidence type="ECO:0000313" key="4">
    <source>
        <dbReference type="EMBL" id="TQL36129.1"/>
    </source>
</evidence>
<accession>A0A542XJV1</accession>
<dbReference type="InterPro" id="IPR000182">
    <property type="entry name" value="GNAT_dom"/>
</dbReference>